<sequence>MEDTANIVVYHNDEIIRNTYEGVQHPRIELYVEFEHIVADEVQHDTDVQDDTVEAYLRMNNDSDGEFEATYEADDEDEDDDREVLIILRMGSLESKWNTIQENQSLRQFRVTLSPEESITLFMNLSHRRSIQSARLMDVGATGLIQKKACWKIRRYNGRHMCSMETILQDHSKLDSDTIAEAIKPLVEFDPSIKVKSIIVVVQTRFNYTISYQKAWLAK</sequence>
<evidence type="ECO:0000313" key="2">
    <source>
        <dbReference type="Proteomes" id="UP000289738"/>
    </source>
</evidence>
<accession>A0A444YIG5</accession>
<protein>
    <recommendedName>
        <fullName evidence="3">Transposase MuDR plant domain-containing protein</fullName>
    </recommendedName>
</protein>
<proteinExistence type="predicted"/>
<dbReference type="AlphaFoldDB" id="A0A444YIG5"/>
<evidence type="ECO:0000313" key="1">
    <source>
        <dbReference type="EMBL" id="RYR01688.1"/>
    </source>
</evidence>
<organism evidence="1 2">
    <name type="scientific">Arachis hypogaea</name>
    <name type="common">Peanut</name>
    <dbReference type="NCBI Taxonomy" id="3818"/>
    <lineage>
        <taxon>Eukaryota</taxon>
        <taxon>Viridiplantae</taxon>
        <taxon>Streptophyta</taxon>
        <taxon>Embryophyta</taxon>
        <taxon>Tracheophyta</taxon>
        <taxon>Spermatophyta</taxon>
        <taxon>Magnoliopsida</taxon>
        <taxon>eudicotyledons</taxon>
        <taxon>Gunneridae</taxon>
        <taxon>Pentapetalae</taxon>
        <taxon>rosids</taxon>
        <taxon>fabids</taxon>
        <taxon>Fabales</taxon>
        <taxon>Fabaceae</taxon>
        <taxon>Papilionoideae</taxon>
        <taxon>50 kb inversion clade</taxon>
        <taxon>dalbergioids sensu lato</taxon>
        <taxon>Dalbergieae</taxon>
        <taxon>Pterocarpus clade</taxon>
        <taxon>Arachis</taxon>
    </lineage>
</organism>
<dbReference type="EMBL" id="SDMP01000016">
    <property type="protein sequence ID" value="RYR01688.1"/>
    <property type="molecule type" value="Genomic_DNA"/>
</dbReference>
<comment type="caution">
    <text evidence="1">The sequence shown here is derived from an EMBL/GenBank/DDBJ whole genome shotgun (WGS) entry which is preliminary data.</text>
</comment>
<gene>
    <name evidence="1" type="ORF">Ahy_B06g080550</name>
</gene>
<dbReference type="Proteomes" id="UP000289738">
    <property type="component" value="Chromosome B06"/>
</dbReference>
<keyword evidence="2" id="KW-1185">Reference proteome</keyword>
<reference evidence="1 2" key="1">
    <citation type="submission" date="2019-01" db="EMBL/GenBank/DDBJ databases">
        <title>Sequencing of cultivated peanut Arachis hypogaea provides insights into genome evolution and oil improvement.</title>
        <authorList>
            <person name="Chen X."/>
        </authorList>
    </citation>
    <scope>NUCLEOTIDE SEQUENCE [LARGE SCALE GENOMIC DNA]</scope>
    <source>
        <strain evidence="2">cv. Fuhuasheng</strain>
        <tissue evidence="1">Leaves</tissue>
    </source>
</reference>
<evidence type="ECO:0008006" key="3">
    <source>
        <dbReference type="Google" id="ProtNLM"/>
    </source>
</evidence>
<name>A0A444YIG5_ARAHY</name>